<feature type="transmembrane region" description="Helical" evidence="2">
    <location>
        <begin position="673"/>
        <end position="694"/>
    </location>
</feature>
<feature type="compositionally biased region" description="Basic and acidic residues" evidence="1">
    <location>
        <begin position="152"/>
        <end position="161"/>
    </location>
</feature>
<feature type="transmembrane region" description="Helical" evidence="2">
    <location>
        <begin position="373"/>
        <end position="390"/>
    </location>
</feature>
<feature type="transmembrane region" description="Helical" evidence="2">
    <location>
        <begin position="451"/>
        <end position="471"/>
    </location>
</feature>
<feature type="transmembrane region" description="Helical" evidence="2">
    <location>
        <begin position="347"/>
        <end position="366"/>
    </location>
</feature>
<evidence type="ECO:0000256" key="2">
    <source>
        <dbReference type="SAM" id="Phobius"/>
    </source>
</evidence>
<name>A0ABW2NLD4_9BACL</name>
<feature type="transmembrane region" description="Helical" evidence="2">
    <location>
        <begin position="244"/>
        <end position="262"/>
    </location>
</feature>
<gene>
    <name evidence="3" type="ORF">ACFQQH_16455</name>
</gene>
<feature type="transmembrane region" description="Helical" evidence="2">
    <location>
        <begin position="792"/>
        <end position="811"/>
    </location>
</feature>
<protein>
    <submittedName>
        <fullName evidence="3">DUF2339 domain-containing protein</fullName>
    </submittedName>
</protein>
<feature type="transmembrane region" description="Helical" evidence="2">
    <location>
        <begin position="402"/>
        <end position="419"/>
    </location>
</feature>
<feature type="transmembrane region" description="Helical" evidence="2">
    <location>
        <begin position="706"/>
        <end position="723"/>
    </location>
</feature>
<feature type="region of interest" description="Disordered" evidence="1">
    <location>
        <begin position="15"/>
        <end position="202"/>
    </location>
</feature>
<dbReference type="PANTHER" id="PTHR38434:SF1">
    <property type="entry name" value="BLL2549 PROTEIN"/>
    <property type="match status" value="1"/>
</dbReference>
<dbReference type="Proteomes" id="UP001596483">
    <property type="component" value="Unassembled WGS sequence"/>
</dbReference>
<keyword evidence="2" id="KW-0812">Transmembrane</keyword>
<feature type="transmembrane region" description="Helical" evidence="2">
    <location>
        <begin position="528"/>
        <end position="546"/>
    </location>
</feature>
<feature type="transmembrane region" description="Helical" evidence="2">
    <location>
        <begin position="325"/>
        <end position="341"/>
    </location>
</feature>
<keyword evidence="4" id="KW-1185">Reference proteome</keyword>
<feature type="transmembrane region" description="Helical" evidence="2">
    <location>
        <begin position="743"/>
        <end position="761"/>
    </location>
</feature>
<comment type="caution">
    <text evidence="3">The sequence shown here is derived from an EMBL/GenBank/DDBJ whole genome shotgun (WGS) entry which is preliminary data.</text>
</comment>
<dbReference type="Pfam" id="PF10101">
    <property type="entry name" value="DUF2339"/>
    <property type="match status" value="1"/>
</dbReference>
<feature type="transmembrane region" description="Helical" evidence="2">
    <location>
        <begin position="503"/>
        <end position="521"/>
    </location>
</feature>
<feature type="transmembrane region" description="Helical" evidence="2">
    <location>
        <begin position="587"/>
        <end position="609"/>
    </location>
</feature>
<feature type="transmembrane region" description="Helical" evidence="2">
    <location>
        <begin position="478"/>
        <end position="497"/>
    </location>
</feature>
<feature type="transmembrane region" description="Helical" evidence="2">
    <location>
        <begin position="297"/>
        <end position="318"/>
    </location>
</feature>
<organism evidence="3 4">
    <name type="scientific">Bhargavaea changchunensis</name>
    <dbReference type="NCBI Taxonomy" id="2134037"/>
    <lineage>
        <taxon>Bacteria</taxon>
        <taxon>Bacillati</taxon>
        <taxon>Bacillota</taxon>
        <taxon>Bacilli</taxon>
        <taxon>Bacillales</taxon>
        <taxon>Caryophanaceae</taxon>
        <taxon>Bhargavaea</taxon>
    </lineage>
</organism>
<dbReference type="PANTHER" id="PTHR38434">
    <property type="entry name" value="BLL2549 PROTEIN"/>
    <property type="match status" value="1"/>
</dbReference>
<feature type="transmembrane region" description="Helical" evidence="2">
    <location>
        <begin position="646"/>
        <end position="667"/>
    </location>
</feature>
<evidence type="ECO:0000313" key="3">
    <source>
        <dbReference type="EMBL" id="MFC7366725.1"/>
    </source>
</evidence>
<feature type="transmembrane region" description="Helical" evidence="2">
    <location>
        <begin position="274"/>
        <end position="291"/>
    </location>
</feature>
<sequence length="821" mass="90904">MNDEMKELLKRLAGMEEEMRAMRQELKSLKTGENRTEKPGPYEMEDADALPEEQPAPAEEDVPLNNLEPGIDETEPVPVIEADKDSETPEEEPAVVESPADEPEKNPVPARTPSLSEMMASIGLGGAKDPEAETENTAQEEPGPSVPPEQPETPKEPREPQEPQDTMPRGSYGWLRQPGEDIQEREEARPSPPPPPKPVFQEQKPFDFERQFAVWLPRVFMVILLLGVLWGLKVSFDMGWITEGVRVVLGYLASILLGYLGYRSVRDARRGFGLTLWGGTIVLGILTTFAANQLYGFLPLIPAFLIGIAYIAAGIYASIRTNSETLTVFTAIAGFLLPFLLEGEGASAVMFCGYVLILFLSLFYVSIRSRHRVTFYALFLLFNVTLYMYLLLDGARGGHENIVAAAALIQHLALLFFYLKGSIPRFIFTEVLLYVNFAFGIMWIMLFDEPILQVVYGVLAVLYAALAVYAFMLKDSSLQDILSTMAVAASAVFILSFRMEEPAVKLMLLFVIGSAGIWAGLRSGAVRTLAVSGALYALGALSALSFGWFREIFSTEHAVWLMFIGTLALVYAAFYQHRPAWIKTSQIDASLIAGQIVVLIYLFRLSGVVLRNADVAFGTEWHVRIGIVGLLAFGSYFLHRSAHGRYVAEAGAMEFITLGVLLLFMPMTGWQGGGYWLSLAVSLLFAIGVTYLFVQAIHGHIGAKGKLEVPAVAFLLQLFYFFLMNKWLFSGVREFGWQDETVLFVHTFLLFLFAFVSITAGRKMDWKAVRIAGFALLGFSFLKLFIVDLASVSVVIRAVLFTAVGAAGLIYSRTLQKDDGE</sequence>
<feature type="compositionally biased region" description="Basic and acidic residues" evidence="1">
    <location>
        <begin position="15"/>
        <end position="40"/>
    </location>
</feature>
<evidence type="ECO:0000313" key="4">
    <source>
        <dbReference type="Proteomes" id="UP001596483"/>
    </source>
</evidence>
<feature type="transmembrane region" description="Helical" evidence="2">
    <location>
        <begin position="426"/>
        <end position="445"/>
    </location>
</feature>
<dbReference type="RefSeq" id="WP_157293551.1">
    <property type="nucleotide sequence ID" value="NZ_JBHTCT010000038.1"/>
</dbReference>
<reference evidence="4" key="1">
    <citation type="journal article" date="2019" name="Int. J. Syst. Evol. Microbiol.">
        <title>The Global Catalogue of Microorganisms (GCM) 10K type strain sequencing project: providing services to taxonomists for standard genome sequencing and annotation.</title>
        <authorList>
            <consortium name="The Broad Institute Genomics Platform"/>
            <consortium name="The Broad Institute Genome Sequencing Center for Infectious Disease"/>
            <person name="Wu L."/>
            <person name="Ma J."/>
        </authorList>
    </citation>
    <scope>NUCLEOTIDE SEQUENCE [LARGE SCALE GENOMIC DNA]</scope>
    <source>
        <strain evidence="4">JCM 4738</strain>
    </source>
</reference>
<dbReference type="EMBL" id="JBHTCT010000038">
    <property type="protein sequence ID" value="MFC7366725.1"/>
    <property type="molecule type" value="Genomic_DNA"/>
</dbReference>
<feature type="transmembrane region" description="Helical" evidence="2">
    <location>
        <begin position="558"/>
        <end position="575"/>
    </location>
</feature>
<keyword evidence="2" id="KW-0472">Membrane</keyword>
<accession>A0ABW2NLD4</accession>
<dbReference type="InterPro" id="IPR019286">
    <property type="entry name" value="DUF2339_TM"/>
</dbReference>
<feature type="transmembrane region" description="Helical" evidence="2">
    <location>
        <begin position="212"/>
        <end position="232"/>
    </location>
</feature>
<proteinExistence type="predicted"/>
<feature type="transmembrane region" description="Helical" evidence="2">
    <location>
        <begin position="768"/>
        <end position="786"/>
    </location>
</feature>
<keyword evidence="2" id="KW-1133">Transmembrane helix</keyword>
<evidence type="ECO:0000256" key="1">
    <source>
        <dbReference type="SAM" id="MobiDB-lite"/>
    </source>
</evidence>
<feature type="transmembrane region" description="Helical" evidence="2">
    <location>
        <begin position="621"/>
        <end position="639"/>
    </location>
</feature>